<sequence length="128" mass="14531">MKADSNVAAERCGQTPEMYRERVLALKDALELLSGKWKFCILLNLHNYGTLRFKDLQETSVGITPKVLSKELQELEDNLLITRTVNTTKPVTVSYALTQHAIETQPVIDALVTFGLTHRTRIKDNYLL</sequence>
<protein>
    <submittedName>
        <fullName evidence="5">Winged helix-turn-helix transcriptional regulator</fullName>
    </submittedName>
</protein>
<organism evidence="5 6">
    <name type="scientific">Hymenobacter bucti</name>
    <dbReference type="NCBI Taxonomy" id="1844114"/>
    <lineage>
        <taxon>Bacteria</taxon>
        <taxon>Pseudomonadati</taxon>
        <taxon>Bacteroidota</taxon>
        <taxon>Cytophagia</taxon>
        <taxon>Cytophagales</taxon>
        <taxon>Hymenobacteraceae</taxon>
        <taxon>Hymenobacter</taxon>
    </lineage>
</organism>
<gene>
    <name evidence="5" type="ORF">ACFSDX_18160</name>
</gene>
<keyword evidence="2" id="KW-0238">DNA-binding</keyword>
<dbReference type="Gene3D" id="1.10.10.10">
    <property type="entry name" value="Winged helix-like DNA-binding domain superfamily/Winged helix DNA-binding domain"/>
    <property type="match status" value="1"/>
</dbReference>
<evidence type="ECO:0000313" key="6">
    <source>
        <dbReference type="Proteomes" id="UP001597197"/>
    </source>
</evidence>
<proteinExistence type="predicted"/>
<feature type="domain" description="HTH hxlR-type" evidence="4">
    <location>
        <begin position="12"/>
        <end position="123"/>
    </location>
</feature>
<dbReference type="PANTHER" id="PTHR33204:SF29">
    <property type="entry name" value="TRANSCRIPTIONAL REGULATOR"/>
    <property type="match status" value="1"/>
</dbReference>
<keyword evidence="1" id="KW-0805">Transcription regulation</keyword>
<evidence type="ECO:0000256" key="2">
    <source>
        <dbReference type="ARBA" id="ARBA00023125"/>
    </source>
</evidence>
<dbReference type="SUPFAM" id="SSF46785">
    <property type="entry name" value="Winged helix' DNA-binding domain"/>
    <property type="match status" value="1"/>
</dbReference>
<comment type="caution">
    <text evidence="5">The sequence shown here is derived from an EMBL/GenBank/DDBJ whole genome shotgun (WGS) entry which is preliminary data.</text>
</comment>
<evidence type="ECO:0000259" key="4">
    <source>
        <dbReference type="PROSITE" id="PS51118"/>
    </source>
</evidence>
<reference evidence="6" key="1">
    <citation type="journal article" date="2019" name="Int. J. Syst. Evol. Microbiol.">
        <title>The Global Catalogue of Microorganisms (GCM) 10K type strain sequencing project: providing services to taxonomists for standard genome sequencing and annotation.</title>
        <authorList>
            <consortium name="The Broad Institute Genomics Platform"/>
            <consortium name="The Broad Institute Genome Sequencing Center for Infectious Disease"/>
            <person name="Wu L."/>
            <person name="Ma J."/>
        </authorList>
    </citation>
    <scope>NUCLEOTIDE SEQUENCE [LARGE SCALE GENOMIC DNA]</scope>
    <source>
        <strain evidence="6">CGMCC 1.15795</strain>
    </source>
</reference>
<dbReference type="PROSITE" id="PS51118">
    <property type="entry name" value="HTH_HXLR"/>
    <property type="match status" value="1"/>
</dbReference>
<dbReference type="Proteomes" id="UP001597197">
    <property type="component" value="Unassembled WGS sequence"/>
</dbReference>
<evidence type="ECO:0000256" key="3">
    <source>
        <dbReference type="ARBA" id="ARBA00023163"/>
    </source>
</evidence>
<evidence type="ECO:0000313" key="5">
    <source>
        <dbReference type="EMBL" id="MFD1874374.1"/>
    </source>
</evidence>
<dbReference type="Pfam" id="PF01638">
    <property type="entry name" value="HxlR"/>
    <property type="match status" value="1"/>
</dbReference>
<name>A0ABW4QYB1_9BACT</name>
<evidence type="ECO:0000256" key="1">
    <source>
        <dbReference type="ARBA" id="ARBA00023015"/>
    </source>
</evidence>
<dbReference type="EMBL" id="JBHUFD010000006">
    <property type="protein sequence ID" value="MFD1874374.1"/>
    <property type="molecule type" value="Genomic_DNA"/>
</dbReference>
<dbReference type="PANTHER" id="PTHR33204">
    <property type="entry name" value="TRANSCRIPTIONAL REGULATOR, MARR FAMILY"/>
    <property type="match status" value="1"/>
</dbReference>
<keyword evidence="3" id="KW-0804">Transcription</keyword>
<dbReference type="InterPro" id="IPR002577">
    <property type="entry name" value="HTH_HxlR"/>
</dbReference>
<dbReference type="InterPro" id="IPR036388">
    <property type="entry name" value="WH-like_DNA-bd_sf"/>
</dbReference>
<dbReference type="InterPro" id="IPR036390">
    <property type="entry name" value="WH_DNA-bd_sf"/>
</dbReference>
<keyword evidence="6" id="KW-1185">Reference proteome</keyword>
<dbReference type="RefSeq" id="WP_382316116.1">
    <property type="nucleotide sequence ID" value="NZ_JBHUFD010000006.1"/>
</dbReference>
<accession>A0ABW4QYB1</accession>